<dbReference type="InterPro" id="IPR010095">
    <property type="entry name" value="Cas12f1-like_TNB"/>
</dbReference>
<name>A0A197K946_9FUNG</name>
<proteinExistence type="predicted"/>
<evidence type="ECO:0000256" key="1">
    <source>
        <dbReference type="ARBA" id="ARBA00023125"/>
    </source>
</evidence>
<feature type="domain" description="Cas12f1-like TNB" evidence="3">
    <location>
        <begin position="236"/>
        <end position="298"/>
    </location>
</feature>
<keyword evidence="5" id="KW-1185">Reference proteome</keyword>
<dbReference type="EMBL" id="KV442020">
    <property type="protein sequence ID" value="OAQ33708.1"/>
    <property type="molecule type" value="Genomic_DNA"/>
</dbReference>
<dbReference type="OrthoDB" id="2438330at2759"/>
<organism evidence="4 5">
    <name type="scientific">Linnemannia elongata AG-77</name>
    <dbReference type="NCBI Taxonomy" id="1314771"/>
    <lineage>
        <taxon>Eukaryota</taxon>
        <taxon>Fungi</taxon>
        <taxon>Fungi incertae sedis</taxon>
        <taxon>Mucoromycota</taxon>
        <taxon>Mortierellomycotina</taxon>
        <taxon>Mortierellomycetes</taxon>
        <taxon>Mortierellales</taxon>
        <taxon>Mortierellaceae</taxon>
        <taxon>Linnemannia</taxon>
    </lineage>
</organism>
<reference evidence="4 5" key="1">
    <citation type="submission" date="2016-05" db="EMBL/GenBank/DDBJ databases">
        <title>Genome sequencing reveals origins of a unique bacterial endosymbiosis in the earliest lineages of terrestrial Fungi.</title>
        <authorList>
            <consortium name="DOE Joint Genome Institute"/>
            <person name="Uehling J."/>
            <person name="Gryganskyi A."/>
            <person name="Hameed K."/>
            <person name="Tschaplinski T."/>
            <person name="Misztal P."/>
            <person name="Wu S."/>
            <person name="Desiro A."/>
            <person name="Vande Pol N."/>
            <person name="Du Z.-Y."/>
            <person name="Zienkiewicz A."/>
            <person name="Zienkiewicz K."/>
            <person name="Morin E."/>
            <person name="Tisserant E."/>
            <person name="Splivallo R."/>
            <person name="Hainaut M."/>
            <person name="Henrissat B."/>
            <person name="Ohm R."/>
            <person name="Kuo A."/>
            <person name="Yan J."/>
            <person name="Lipzen A."/>
            <person name="Nolan M."/>
            <person name="Labutti K."/>
            <person name="Barry K."/>
            <person name="Goldstein A."/>
            <person name="Labbe J."/>
            <person name="Schadt C."/>
            <person name="Tuskan G."/>
            <person name="Grigoriev I."/>
            <person name="Martin F."/>
            <person name="Vilgalys R."/>
            <person name="Bonito G."/>
        </authorList>
    </citation>
    <scope>NUCLEOTIDE SEQUENCE [LARGE SCALE GENOMIC DNA]</scope>
    <source>
        <strain evidence="4 5">AG-77</strain>
    </source>
</reference>
<evidence type="ECO:0000313" key="5">
    <source>
        <dbReference type="Proteomes" id="UP000078512"/>
    </source>
</evidence>
<evidence type="ECO:0000259" key="3">
    <source>
        <dbReference type="Pfam" id="PF07282"/>
    </source>
</evidence>
<feature type="compositionally biased region" description="Basic residues" evidence="2">
    <location>
        <begin position="60"/>
        <end position="89"/>
    </location>
</feature>
<feature type="non-terminal residue" evidence="4">
    <location>
        <position position="1"/>
    </location>
</feature>
<dbReference type="Pfam" id="PF07282">
    <property type="entry name" value="Cas12f1-like_TNB"/>
    <property type="match status" value="1"/>
</dbReference>
<evidence type="ECO:0000256" key="2">
    <source>
        <dbReference type="SAM" id="MobiDB-lite"/>
    </source>
</evidence>
<accession>A0A197K946</accession>
<keyword evidence="1" id="KW-0238">DNA-binding</keyword>
<gene>
    <name evidence="4" type="ORF">K457DRAFT_14923</name>
</gene>
<sequence>RNVFFSAADVENLLATDPSQVTVLSLDLGTSCIVGATASFPPGQSPTTLARPLCQDGGQKKRKKKKGRRVKLKPGDRKRQRKRQKARKLGGRSLAIRCFDLVVKRKAVSRPTDSFSNWLEDRRENTIGPSTGRTIQKIETALPPLKGEGASFCEYVAMRRASEEDLDTFYNNTNFWKHKWDSNICRKEEYYKVAEGLLNMIGGSVGRPRLPHQNVVIAIGLAKFTAIHGPPALNGTFQAFFINLARSLGYLVVGINEYYSSKRCPHCHAFVCATSDWRTLYCTTCKRFLQRDVMASENMNNAIKGHLIHQQRPHYLQPRRQDGSYPWMDVAAGDGSGGGGGEAAGPSAVAMDSNGDEAGGGGGGGAVTARKRRAASIVSVEVPDTGIYPMTDALSSSVGSRELGYFIVAEAQRLLTSVT</sequence>
<dbReference type="GO" id="GO:0003677">
    <property type="term" value="F:DNA binding"/>
    <property type="evidence" value="ECO:0007669"/>
    <property type="project" value="UniProtKB-KW"/>
</dbReference>
<feature type="region of interest" description="Disordered" evidence="2">
    <location>
        <begin position="336"/>
        <end position="367"/>
    </location>
</feature>
<dbReference type="AlphaFoldDB" id="A0A197K946"/>
<protein>
    <recommendedName>
        <fullName evidence="3">Cas12f1-like TNB domain-containing protein</fullName>
    </recommendedName>
</protein>
<feature type="region of interest" description="Disordered" evidence="2">
    <location>
        <begin position="39"/>
        <end position="89"/>
    </location>
</feature>
<evidence type="ECO:0000313" key="4">
    <source>
        <dbReference type="EMBL" id="OAQ33708.1"/>
    </source>
</evidence>
<feature type="compositionally biased region" description="Gly residues" evidence="2">
    <location>
        <begin position="357"/>
        <end position="366"/>
    </location>
</feature>
<dbReference type="Proteomes" id="UP000078512">
    <property type="component" value="Unassembled WGS sequence"/>
</dbReference>